<name>A0A1A9RMW9_EIKCO</name>
<reference evidence="2" key="1">
    <citation type="submission" date="2016-05" db="EMBL/GenBank/DDBJ databases">
        <title>Draft genome of Corynebacterium afermentans subsp. afermentans LCDC 88199T.</title>
        <authorList>
            <person name="Bernier A.-M."/>
            <person name="Bernard K."/>
        </authorList>
    </citation>
    <scope>NUCLEOTIDE SEQUENCE [LARGE SCALE GENOMIC DNA]</scope>
    <source>
        <strain evidence="2">NML120819</strain>
    </source>
</reference>
<evidence type="ECO:0000313" key="2">
    <source>
        <dbReference type="Proteomes" id="UP000078103"/>
    </source>
</evidence>
<sequence>MFDFSEDAKDALMREWADWRRRAVQVGPSGYKPSSLNILMAGGTPGGGGFHSVVLSYGADVDSVFVQIDRAVNQLPMIPKSVVRRYYQQPGTVDQMAADLGVSRRTMYKLRDSAVNSVFDDARLKKMLKAA</sequence>
<dbReference type="RefSeq" id="WP_064084345.1">
    <property type="nucleotide sequence ID" value="NZ_LXSH01000028.1"/>
</dbReference>
<proteinExistence type="predicted"/>
<gene>
    <name evidence="1" type="ORF">A7P89_10690</name>
</gene>
<dbReference type="EMBL" id="LXSH01000028">
    <property type="protein sequence ID" value="OAM20358.1"/>
    <property type="molecule type" value="Genomic_DNA"/>
</dbReference>
<accession>A0A1A9RMW9</accession>
<protein>
    <submittedName>
        <fullName evidence="1">Uncharacterized protein</fullName>
    </submittedName>
</protein>
<comment type="caution">
    <text evidence="1">The sequence shown here is derived from an EMBL/GenBank/DDBJ whole genome shotgun (WGS) entry which is preliminary data.</text>
</comment>
<evidence type="ECO:0000313" key="1">
    <source>
        <dbReference type="EMBL" id="OAM20358.1"/>
    </source>
</evidence>
<dbReference type="AlphaFoldDB" id="A0A1A9RMW9"/>
<organism evidence="1 2">
    <name type="scientific">Eikenella corrodens</name>
    <dbReference type="NCBI Taxonomy" id="539"/>
    <lineage>
        <taxon>Bacteria</taxon>
        <taxon>Pseudomonadati</taxon>
        <taxon>Pseudomonadota</taxon>
        <taxon>Betaproteobacteria</taxon>
        <taxon>Neisseriales</taxon>
        <taxon>Neisseriaceae</taxon>
        <taxon>Eikenella</taxon>
    </lineage>
</organism>
<dbReference type="Proteomes" id="UP000078103">
    <property type="component" value="Unassembled WGS sequence"/>
</dbReference>